<dbReference type="EMBL" id="CP032049">
    <property type="protein sequence ID" value="AXU06612.1"/>
    <property type="molecule type" value="Genomic_DNA"/>
</dbReference>
<reference evidence="2 3" key="1">
    <citation type="submission" date="2018-08" db="EMBL/GenBank/DDBJ databases">
        <title>Complete genomic DNA sequence of Rickettsia japonica in China.</title>
        <authorList>
            <person name="Lu Q."/>
            <person name="Li C."/>
        </authorList>
    </citation>
    <scope>NUCLEOTIDE SEQUENCE [LARGE SCALE GENOMIC DNA]</scope>
    <source>
        <strain evidence="2 3">LA4/2015</strain>
    </source>
</reference>
<organism evidence="2 3">
    <name type="scientific">Rickettsia japonica</name>
    <dbReference type="NCBI Taxonomy" id="35790"/>
    <lineage>
        <taxon>Bacteria</taxon>
        <taxon>Pseudomonadati</taxon>
        <taxon>Pseudomonadota</taxon>
        <taxon>Alphaproteobacteria</taxon>
        <taxon>Rickettsiales</taxon>
        <taxon>Rickettsiaceae</taxon>
        <taxon>Rickettsieae</taxon>
        <taxon>Rickettsia</taxon>
        <taxon>spotted fever group</taxon>
    </lineage>
</organism>
<protein>
    <recommendedName>
        <fullName evidence="1">Transposase zinc-ribbon domain-containing protein</fullName>
    </recommendedName>
</protein>
<evidence type="ECO:0000259" key="1">
    <source>
        <dbReference type="Pfam" id="PF12760"/>
    </source>
</evidence>
<dbReference type="Proteomes" id="UP000258667">
    <property type="component" value="Chromosome"/>
</dbReference>
<evidence type="ECO:0000313" key="2">
    <source>
        <dbReference type="EMBL" id="AXU06612.1"/>
    </source>
</evidence>
<feature type="domain" description="Transposase zinc-ribbon" evidence="1">
    <location>
        <begin position="20"/>
        <end position="58"/>
    </location>
</feature>
<accession>A0ABN5P0S2</accession>
<evidence type="ECO:0000313" key="3">
    <source>
        <dbReference type="Proteomes" id="UP000258667"/>
    </source>
</evidence>
<name>A0ABN5P0S2_RICJA</name>
<gene>
    <name evidence="2" type="ORF">D0Z68_04245</name>
</gene>
<proteinExistence type="predicted"/>
<dbReference type="Pfam" id="PF12760">
    <property type="entry name" value="Zn_ribbon_IS1595"/>
    <property type="match status" value="1"/>
</dbReference>
<keyword evidence="3" id="KW-1185">Reference proteome</keyword>
<sequence length="63" mass="7376">MLDFKSVVDLFEQLPTRTKVHNYFTDIRWANGAYCPYCGNQKIFHYADGTNHKCSACKIVRFL</sequence>
<dbReference type="InterPro" id="IPR024442">
    <property type="entry name" value="Transposase_Zn_ribbon"/>
</dbReference>